<dbReference type="GO" id="GO:1903785">
    <property type="term" value="P:L-valine transmembrane transport"/>
    <property type="evidence" value="ECO:0007669"/>
    <property type="project" value="TreeGrafter"/>
</dbReference>
<protein>
    <submittedName>
        <fullName evidence="9">Branched-chain amino acid exporter, LIV-E family</fullName>
    </submittedName>
</protein>
<evidence type="ECO:0000313" key="10">
    <source>
        <dbReference type="Proteomes" id="UP000001817"/>
    </source>
</evidence>
<dbReference type="eggNOG" id="COG1296">
    <property type="taxonomic scope" value="Bacteria"/>
</dbReference>
<reference evidence="9 10" key="1">
    <citation type="journal article" date="2006" name="Proc. Natl. Acad. Sci. U.S.A.">
        <title>Burkholderia xenovorans LB400 harbors a multi-replicon, 9.73-Mbp genome shaped for versatility.</title>
        <authorList>
            <person name="Chain P.S."/>
            <person name="Denef V.J."/>
            <person name="Konstantinidis K.T."/>
            <person name="Vergez L.M."/>
            <person name="Agullo L."/>
            <person name="Reyes V.L."/>
            <person name="Hauser L."/>
            <person name="Cordova M."/>
            <person name="Gomez L."/>
            <person name="Gonzalez M."/>
            <person name="Land M."/>
            <person name="Lao V."/>
            <person name="Larimer F."/>
            <person name="LiPuma J.J."/>
            <person name="Mahenthiralingam E."/>
            <person name="Malfatti S.A."/>
            <person name="Marx C.J."/>
            <person name="Parnell J.J."/>
            <person name="Ramette A."/>
            <person name="Richardson P."/>
            <person name="Seeger M."/>
            <person name="Smith D."/>
            <person name="Spilker T."/>
            <person name="Sul W.J."/>
            <person name="Tsoi T.V."/>
            <person name="Ulrich L.E."/>
            <person name="Zhulin I.B."/>
            <person name="Tiedje J.M."/>
        </authorList>
    </citation>
    <scope>NUCLEOTIDE SEQUENCE [LARGE SCALE GENOMIC DNA]</scope>
    <source>
        <strain evidence="9 10">LB400</strain>
    </source>
</reference>
<keyword evidence="10" id="KW-1185">Reference proteome</keyword>
<dbReference type="Proteomes" id="UP000001817">
    <property type="component" value="Chromosome 2"/>
</dbReference>
<dbReference type="PANTHER" id="PTHR34979:SF1">
    <property type="entry name" value="INNER MEMBRANE PROTEIN YGAZ"/>
    <property type="match status" value="1"/>
</dbReference>
<dbReference type="PANTHER" id="PTHR34979">
    <property type="entry name" value="INNER MEMBRANE PROTEIN YGAZ"/>
    <property type="match status" value="1"/>
</dbReference>
<dbReference type="STRING" id="266265.Bxe_B2443"/>
<comment type="subcellular location">
    <subcellularLocation>
        <location evidence="1">Cell membrane</location>
        <topology evidence="1">Multi-pass membrane protein</topology>
    </subcellularLocation>
</comment>
<evidence type="ECO:0000256" key="3">
    <source>
        <dbReference type="ARBA" id="ARBA00022448"/>
    </source>
</evidence>
<dbReference type="InterPro" id="IPR011606">
    <property type="entry name" value="Brnchd-chn_aa_trnsp_permease"/>
</dbReference>
<dbReference type="AlphaFoldDB" id="Q13QU1"/>
<evidence type="ECO:0000256" key="6">
    <source>
        <dbReference type="ARBA" id="ARBA00022989"/>
    </source>
</evidence>
<feature type="transmembrane region" description="Helical" evidence="8">
    <location>
        <begin position="216"/>
        <end position="239"/>
    </location>
</feature>
<evidence type="ECO:0000313" key="9">
    <source>
        <dbReference type="EMBL" id="ABE33548.1"/>
    </source>
</evidence>
<keyword evidence="7 8" id="KW-0472">Membrane</keyword>
<keyword evidence="4" id="KW-1003">Cell membrane</keyword>
<dbReference type="EMBL" id="CP000271">
    <property type="protein sequence ID" value="ABE33548.1"/>
    <property type="molecule type" value="Genomic_DNA"/>
</dbReference>
<dbReference type="GO" id="GO:0005886">
    <property type="term" value="C:plasma membrane"/>
    <property type="evidence" value="ECO:0007669"/>
    <property type="project" value="UniProtKB-SubCell"/>
</dbReference>
<evidence type="ECO:0000256" key="4">
    <source>
        <dbReference type="ARBA" id="ARBA00022475"/>
    </source>
</evidence>
<keyword evidence="3" id="KW-0813">Transport</keyword>
<name>Q13QU1_PARXL</name>
<keyword evidence="5 8" id="KW-0812">Transmembrane</keyword>
<dbReference type="RefSeq" id="WP_011490913.1">
    <property type="nucleotide sequence ID" value="NC_007952.1"/>
</dbReference>
<dbReference type="KEGG" id="bxb:DR64_4771"/>
<evidence type="ECO:0000256" key="8">
    <source>
        <dbReference type="SAM" id="Phobius"/>
    </source>
</evidence>
<evidence type="ECO:0000256" key="1">
    <source>
        <dbReference type="ARBA" id="ARBA00004651"/>
    </source>
</evidence>
<comment type="similarity">
    <text evidence="2">Belongs to the AzlC family.</text>
</comment>
<feature type="transmembrane region" description="Helical" evidence="8">
    <location>
        <begin position="85"/>
        <end position="104"/>
    </location>
</feature>
<gene>
    <name evidence="9" type="ORF">Bxe_B2443</name>
</gene>
<dbReference type="Pfam" id="PF03591">
    <property type="entry name" value="AzlC"/>
    <property type="match status" value="1"/>
</dbReference>
<evidence type="ECO:0000256" key="2">
    <source>
        <dbReference type="ARBA" id="ARBA00010735"/>
    </source>
</evidence>
<accession>Q13QU1</accession>
<evidence type="ECO:0000256" key="7">
    <source>
        <dbReference type="ARBA" id="ARBA00023136"/>
    </source>
</evidence>
<evidence type="ECO:0000256" key="5">
    <source>
        <dbReference type="ARBA" id="ARBA00022692"/>
    </source>
</evidence>
<dbReference type="OrthoDB" id="9179311at2"/>
<feature type="transmembrane region" description="Helical" evidence="8">
    <location>
        <begin position="56"/>
        <end position="78"/>
    </location>
</feature>
<sequence length="246" mass="26270">MTRNKNTLECASGAHERDLAHGGAFLGALNMLPLCLSVLPWGILAGSMAVQSGLTLWQSIGMSAIVFAGAAQLVTLGLHMSGASALTIIVSVFLITAQHFLYGLNLRGYVSTLRKRHRLPIGFLLTDELFALSSASKIKSQLTPGYLIGAGLAFYLSWNLFSLLGIFTAASVPDLSRYHLDFSIVATFAAIVIPMIRKISVLSGVLFSLLTSMLLSYFHVGGAIVIAGVSGMFFSSFVARLRKEAP</sequence>
<dbReference type="KEGG" id="bxe:Bxe_B2443"/>
<feature type="transmembrane region" description="Helical" evidence="8">
    <location>
        <begin position="21"/>
        <end position="44"/>
    </location>
</feature>
<proteinExistence type="inferred from homology"/>
<feature type="transmembrane region" description="Helical" evidence="8">
    <location>
        <begin position="146"/>
        <end position="166"/>
    </location>
</feature>
<keyword evidence="6 8" id="KW-1133">Transmembrane helix</keyword>
<organism evidence="9 10">
    <name type="scientific">Paraburkholderia xenovorans (strain LB400)</name>
    <dbReference type="NCBI Taxonomy" id="266265"/>
    <lineage>
        <taxon>Bacteria</taxon>
        <taxon>Pseudomonadati</taxon>
        <taxon>Pseudomonadota</taxon>
        <taxon>Betaproteobacteria</taxon>
        <taxon>Burkholderiales</taxon>
        <taxon>Burkholderiaceae</taxon>
        <taxon>Paraburkholderia</taxon>
    </lineage>
</organism>